<dbReference type="EMBL" id="VFQC01000001">
    <property type="protein sequence ID" value="TQN31621.1"/>
    <property type="molecule type" value="Genomic_DNA"/>
</dbReference>
<name>A0A543NIF8_9ACTN</name>
<keyword evidence="3" id="KW-1185">Reference proteome</keyword>
<dbReference type="AlphaFoldDB" id="A0A543NIF8"/>
<evidence type="ECO:0000313" key="3">
    <source>
        <dbReference type="Proteomes" id="UP000317422"/>
    </source>
</evidence>
<sequence>MDDHVTSVSDILMVVPLYLPVGERRQGRISSTTLDPGASTPSKVVVDVGSTPEGPDHGPDVEIATRLWQRDTAPGQRDVRGLCGERDLMERRMRDPLSAQSFSLPEDAAWSEETMTLDDLPHSATVLTTRQSWVAVVVLAEGFLVRVFVPAPGPGPRELRRVAAAQELEPVRGRG</sequence>
<gene>
    <name evidence="2" type="ORF">FHX37_1529</name>
</gene>
<accession>A0A543NIF8</accession>
<evidence type="ECO:0000256" key="1">
    <source>
        <dbReference type="SAM" id="MobiDB-lite"/>
    </source>
</evidence>
<dbReference type="Proteomes" id="UP000317422">
    <property type="component" value="Unassembled WGS sequence"/>
</dbReference>
<comment type="caution">
    <text evidence="2">The sequence shown here is derived from an EMBL/GenBank/DDBJ whole genome shotgun (WGS) entry which is preliminary data.</text>
</comment>
<feature type="region of interest" description="Disordered" evidence="1">
    <location>
        <begin position="29"/>
        <end position="60"/>
    </location>
</feature>
<proteinExistence type="predicted"/>
<reference evidence="2 3" key="1">
    <citation type="submission" date="2019-06" db="EMBL/GenBank/DDBJ databases">
        <title>Sequencing the genomes of 1000 actinobacteria strains.</title>
        <authorList>
            <person name="Klenk H.-P."/>
        </authorList>
    </citation>
    <scope>NUCLEOTIDE SEQUENCE [LARGE SCALE GENOMIC DNA]</scope>
    <source>
        <strain evidence="2 3">DSM 45015</strain>
    </source>
</reference>
<dbReference type="OrthoDB" id="3426402at2"/>
<evidence type="ECO:0000313" key="2">
    <source>
        <dbReference type="EMBL" id="TQN31621.1"/>
    </source>
</evidence>
<feature type="compositionally biased region" description="Polar residues" evidence="1">
    <location>
        <begin position="29"/>
        <end position="42"/>
    </location>
</feature>
<organism evidence="2 3">
    <name type="scientific">Haloactinospora alba</name>
    <dbReference type="NCBI Taxonomy" id="405555"/>
    <lineage>
        <taxon>Bacteria</taxon>
        <taxon>Bacillati</taxon>
        <taxon>Actinomycetota</taxon>
        <taxon>Actinomycetes</taxon>
        <taxon>Streptosporangiales</taxon>
        <taxon>Nocardiopsidaceae</taxon>
        <taxon>Haloactinospora</taxon>
    </lineage>
</organism>
<protein>
    <submittedName>
        <fullName evidence="2">Uncharacterized protein</fullName>
    </submittedName>
</protein>